<keyword evidence="3" id="KW-0349">Heme</keyword>
<keyword evidence="5" id="KW-0732">Signal</keyword>
<evidence type="ECO:0000256" key="1">
    <source>
        <dbReference type="ARBA" id="ARBA00004196"/>
    </source>
</evidence>
<evidence type="ECO:0000256" key="6">
    <source>
        <dbReference type="ARBA" id="ARBA00022982"/>
    </source>
</evidence>
<comment type="subcellular location">
    <subcellularLocation>
        <location evidence="1">Cell envelope</location>
    </subcellularLocation>
</comment>
<reference evidence="10 11" key="1">
    <citation type="journal article" date="2016" name="Nat. Commun.">
        <title>Thousands of microbial genomes shed light on interconnected biogeochemical processes in an aquifer system.</title>
        <authorList>
            <person name="Anantharaman K."/>
            <person name="Brown C.T."/>
            <person name="Hug L.A."/>
            <person name="Sharon I."/>
            <person name="Castelle C.J."/>
            <person name="Probst A.J."/>
            <person name="Thomas B.C."/>
            <person name="Singh A."/>
            <person name="Wilkins M.J."/>
            <person name="Karaoz U."/>
            <person name="Brodie E.L."/>
            <person name="Williams K.H."/>
            <person name="Hubbard S.S."/>
            <person name="Banfield J.F."/>
        </authorList>
    </citation>
    <scope>NUCLEOTIDE SEQUENCE [LARGE SCALE GENOMIC DNA]</scope>
</reference>
<evidence type="ECO:0000256" key="2">
    <source>
        <dbReference type="ARBA" id="ARBA00022448"/>
    </source>
</evidence>
<dbReference type="Gene3D" id="1.10.3820.10">
    <property type="entry name" value="Di-heme elbow motif domain"/>
    <property type="match status" value="1"/>
</dbReference>
<dbReference type="InterPro" id="IPR051829">
    <property type="entry name" value="Multiheme_Cytochr_ET"/>
</dbReference>
<evidence type="ECO:0000256" key="4">
    <source>
        <dbReference type="ARBA" id="ARBA00022723"/>
    </source>
</evidence>
<feature type="transmembrane region" description="Helical" evidence="8">
    <location>
        <begin position="75"/>
        <end position="98"/>
    </location>
</feature>
<comment type="caution">
    <text evidence="10">The sequence shown here is derived from an EMBL/GenBank/DDBJ whole genome shotgun (WGS) entry which is preliminary data.</text>
</comment>
<evidence type="ECO:0000256" key="7">
    <source>
        <dbReference type="ARBA" id="ARBA00023004"/>
    </source>
</evidence>
<keyword evidence="7" id="KW-0408">Iron</keyword>
<evidence type="ECO:0000256" key="8">
    <source>
        <dbReference type="SAM" id="Phobius"/>
    </source>
</evidence>
<dbReference type="GO" id="GO:0030313">
    <property type="term" value="C:cell envelope"/>
    <property type="evidence" value="ECO:0007669"/>
    <property type="project" value="UniProtKB-SubCell"/>
</dbReference>
<organism evidence="10 11">
    <name type="scientific">Candidatus Aquicultor primus</name>
    <dbReference type="NCBI Taxonomy" id="1797195"/>
    <lineage>
        <taxon>Bacteria</taxon>
        <taxon>Bacillati</taxon>
        <taxon>Actinomycetota</taxon>
        <taxon>Candidatus Aquicultoria</taxon>
        <taxon>Candidatus Aquicultorales</taxon>
        <taxon>Candidatus Aquicultoraceae</taxon>
        <taxon>Candidatus Aquicultor</taxon>
    </lineage>
</organism>
<keyword evidence="8" id="KW-0812">Transmembrane</keyword>
<evidence type="ECO:0000256" key="3">
    <source>
        <dbReference type="ARBA" id="ARBA00022617"/>
    </source>
</evidence>
<dbReference type="PANTHER" id="PTHR35038">
    <property type="entry name" value="DISSIMILATORY SULFITE REDUCTASE SIRA"/>
    <property type="match status" value="1"/>
</dbReference>
<dbReference type="InterPro" id="IPR036280">
    <property type="entry name" value="Multihaem_cyt_sf"/>
</dbReference>
<dbReference type="Proteomes" id="UP000178086">
    <property type="component" value="Unassembled WGS sequence"/>
</dbReference>
<feature type="domain" description="NapC/NirT cytochrome c N-terminal" evidence="9">
    <location>
        <begin position="85"/>
        <end position="213"/>
    </location>
</feature>
<dbReference type="AlphaFoldDB" id="A0A1F2UKJ2"/>
<name>A0A1F2UKJ2_9ACTN</name>
<evidence type="ECO:0000256" key="5">
    <source>
        <dbReference type="ARBA" id="ARBA00022729"/>
    </source>
</evidence>
<keyword evidence="8" id="KW-0472">Membrane</keyword>
<accession>A0A1F2UKJ2</accession>
<evidence type="ECO:0000313" key="10">
    <source>
        <dbReference type="EMBL" id="OFW33512.1"/>
    </source>
</evidence>
<evidence type="ECO:0000313" key="11">
    <source>
        <dbReference type="Proteomes" id="UP000178086"/>
    </source>
</evidence>
<keyword evidence="6" id="KW-0249">Electron transport</keyword>
<dbReference type="EMBL" id="MELI01000065">
    <property type="protein sequence ID" value="OFW33512.1"/>
    <property type="molecule type" value="Genomic_DNA"/>
</dbReference>
<proteinExistence type="predicted"/>
<dbReference type="GO" id="GO:0046872">
    <property type="term" value="F:metal ion binding"/>
    <property type="evidence" value="ECO:0007669"/>
    <property type="project" value="UniProtKB-KW"/>
</dbReference>
<dbReference type="Pfam" id="PF03264">
    <property type="entry name" value="Cytochrom_NNT"/>
    <property type="match status" value="1"/>
</dbReference>
<gene>
    <name evidence="10" type="ORF">A2074_04960</name>
</gene>
<keyword evidence="4" id="KW-0479">Metal-binding</keyword>
<protein>
    <recommendedName>
        <fullName evidence="9">NapC/NirT cytochrome c N-terminal domain-containing protein</fullName>
    </recommendedName>
</protein>
<evidence type="ECO:0000259" key="9">
    <source>
        <dbReference type="Pfam" id="PF03264"/>
    </source>
</evidence>
<feature type="transmembrane region" description="Helical" evidence="8">
    <location>
        <begin position="31"/>
        <end position="54"/>
    </location>
</feature>
<sequence>MIDNIDLSQRINTILDDIRYVFSNPTYDTNLTVLVAVMLLVVLALLFALGYLAYSFATRKRLRLRLEVPVSESPYAAWGQRLFIVVAVALTVVALSSYTAGPSFCANCHAKSTAVKALQASAHKDIDCLECHQSAGISGVLLQKIDYSRWLWVYATTNKVEPATAPIADGACLRCHSDVRSKTVSRYSIKMRHSDVIQNGARCVDCHNSVAHPGAVKPVREPSMSNCIRCHDAKKASAECATCHEEDVGTTIREPKRDRIKAGIFVNWDFCYRCHEQKPCTQCHGVQMPHPPDWVAKAKHARPAFTNRKVCWRCHDIPSAPLQPAMLQACSCHGSMEYHGTQEFWRTNHGPIALGREPGDGENDYCYDCHSVKLCDYCHREGRYKARTGPALDIE</sequence>
<dbReference type="SUPFAM" id="SSF48695">
    <property type="entry name" value="Multiheme cytochromes"/>
    <property type="match status" value="1"/>
</dbReference>
<dbReference type="InterPro" id="IPR005126">
    <property type="entry name" value="NapC/NirT_cyt_c_N"/>
</dbReference>
<keyword evidence="2" id="KW-0813">Transport</keyword>
<dbReference type="InterPro" id="IPR038266">
    <property type="entry name" value="NapC/NirT_cytc_sf"/>
</dbReference>
<keyword evidence="8" id="KW-1133">Transmembrane helix</keyword>